<sequence>MRWRQLDHFAEVQRAQFVVENEQREGEEHVTDTGHHEGFHCRCAILRIAVIEADQQIRAQAHAFPAEVHQQQVIGQHQNNHAGDKQVGISEEARVALFPTHVPGREHVDQEADAGDHREHGQRQAVQHQVKTDVKVTDRHPRPQRLAERLFAVGEEIHPDKRCHQRRQTNGAHANGRGEIFRPASARERQQYKANQWQNNG</sequence>
<proteinExistence type="predicted"/>
<protein>
    <submittedName>
        <fullName evidence="2">Uncharacterized protein</fullName>
    </submittedName>
</protein>
<feature type="region of interest" description="Disordered" evidence="1">
    <location>
        <begin position="112"/>
        <end position="139"/>
    </location>
</feature>
<dbReference type="EMBL" id="CQPD01000119">
    <property type="protein sequence ID" value="CNV33030.1"/>
    <property type="molecule type" value="Genomic_DNA"/>
</dbReference>
<feature type="compositionally biased region" description="Basic and acidic residues" evidence="1">
    <location>
        <begin position="112"/>
        <end position="122"/>
    </location>
</feature>
<dbReference type="Proteomes" id="UP000042394">
    <property type="component" value="Unassembled WGS sequence"/>
</dbReference>
<gene>
    <name evidence="2" type="ORF">ERS008207_04996</name>
</gene>
<evidence type="ECO:0000313" key="3">
    <source>
        <dbReference type="Proteomes" id="UP000042394"/>
    </source>
</evidence>
<organism evidence="2 3">
    <name type="scientific">Salmonella enterica subsp. enterica serovar Bovismorbificans</name>
    <dbReference type="NCBI Taxonomy" id="58097"/>
    <lineage>
        <taxon>Bacteria</taxon>
        <taxon>Pseudomonadati</taxon>
        <taxon>Pseudomonadota</taxon>
        <taxon>Gammaproteobacteria</taxon>
        <taxon>Enterobacterales</taxon>
        <taxon>Enterobacteriaceae</taxon>
        <taxon>Salmonella</taxon>
    </lineage>
</organism>
<reference evidence="2 3" key="1">
    <citation type="submission" date="2015-03" db="EMBL/GenBank/DDBJ databases">
        <authorList>
            <consortium name="Pathogen Informatics"/>
        </authorList>
    </citation>
    <scope>NUCLEOTIDE SEQUENCE [LARGE SCALE GENOMIC DNA]</scope>
    <source>
        <strain evidence="2 3">D4891</strain>
    </source>
</reference>
<evidence type="ECO:0000313" key="2">
    <source>
        <dbReference type="EMBL" id="CNV33030.1"/>
    </source>
</evidence>
<feature type="compositionally biased region" description="Polar residues" evidence="1">
    <location>
        <begin position="192"/>
        <end position="201"/>
    </location>
</feature>
<accession>A0A655ETU9</accession>
<name>A0A655ETU9_SALET</name>
<feature type="region of interest" description="Disordered" evidence="1">
    <location>
        <begin position="163"/>
        <end position="201"/>
    </location>
</feature>
<feature type="compositionally biased region" description="Basic and acidic residues" evidence="1">
    <location>
        <begin position="130"/>
        <end position="139"/>
    </location>
</feature>
<evidence type="ECO:0000256" key="1">
    <source>
        <dbReference type="SAM" id="MobiDB-lite"/>
    </source>
</evidence>
<dbReference type="AlphaFoldDB" id="A0A655ETU9"/>